<feature type="domain" description="Stress-response A/B barrel" evidence="1">
    <location>
        <begin position="2"/>
        <end position="95"/>
    </location>
</feature>
<dbReference type="InterPro" id="IPR013097">
    <property type="entry name" value="Dabb"/>
</dbReference>
<sequence>MILHLASFRWADGVTDDDVARLTTALTAMAAQIPELRSYVAGPNLHLRPGGMDYAVAAVVDDEAGLHTYLDHPAHAQVYADLMGDMLAERAAAQLPLSAGELR</sequence>
<dbReference type="Pfam" id="PF07876">
    <property type="entry name" value="Dabb"/>
    <property type="match status" value="1"/>
</dbReference>
<evidence type="ECO:0000313" key="3">
    <source>
        <dbReference type="Proteomes" id="UP000594480"/>
    </source>
</evidence>
<gene>
    <name evidence="2" type="ORF">IT882_11935</name>
</gene>
<dbReference type="SMART" id="SM00886">
    <property type="entry name" value="Dabb"/>
    <property type="match status" value="1"/>
</dbReference>
<protein>
    <submittedName>
        <fullName evidence="2">Dabb family protein</fullName>
    </submittedName>
</protein>
<reference evidence="2 3" key="1">
    <citation type="submission" date="2020-11" db="EMBL/GenBank/DDBJ databases">
        <title>Amino acid is mineralized and recycled by bacteria in oceanic microbiome.</title>
        <authorList>
            <person name="Zheng L.Y."/>
        </authorList>
    </citation>
    <scope>NUCLEOTIDE SEQUENCE [LARGE SCALE GENOMIC DNA]</scope>
    <source>
        <strain evidence="2 3">A32-1</strain>
    </source>
</reference>
<dbReference type="EMBL" id="CP064760">
    <property type="protein sequence ID" value="QPE03946.1"/>
    <property type="molecule type" value="Genomic_DNA"/>
</dbReference>
<organism evidence="2 3">
    <name type="scientific">Microbacterium schleiferi</name>
    <dbReference type="NCBI Taxonomy" id="69362"/>
    <lineage>
        <taxon>Bacteria</taxon>
        <taxon>Bacillati</taxon>
        <taxon>Actinomycetota</taxon>
        <taxon>Actinomycetes</taxon>
        <taxon>Micrococcales</taxon>
        <taxon>Microbacteriaceae</taxon>
        <taxon>Microbacterium</taxon>
    </lineage>
</organism>
<dbReference type="Proteomes" id="UP000594480">
    <property type="component" value="Chromosome"/>
</dbReference>
<dbReference type="Gene3D" id="3.30.70.100">
    <property type="match status" value="1"/>
</dbReference>
<evidence type="ECO:0000313" key="2">
    <source>
        <dbReference type="EMBL" id="QPE03946.1"/>
    </source>
</evidence>
<dbReference type="PROSITE" id="PS51502">
    <property type="entry name" value="S_R_A_B_BARREL"/>
    <property type="match status" value="1"/>
</dbReference>
<dbReference type="InterPro" id="IPR011008">
    <property type="entry name" value="Dimeric_a/b-barrel"/>
</dbReference>
<dbReference type="RefSeq" id="WP_195692037.1">
    <property type="nucleotide sequence ID" value="NZ_CP064760.1"/>
</dbReference>
<evidence type="ECO:0000259" key="1">
    <source>
        <dbReference type="PROSITE" id="PS51502"/>
    </source>
</evidence>
<name>A0A7S8RGD6_9MICO</name>
<keyword evidence="3" id="KW-1185">Reference proteome</keyword>
<accession>A0A7S8RGD6</accession>
<proteinExistence type="predicted"/>
<dbReference type="KEGG" id="msf:IT882_11935"/>
<dbReference type="AlphaFoldDB" id="A0A7S8RGD6"/>
<dbReference type="SUPFAM" id="SSF54909">
    <property type="entry name" value="Dimeric alpha+beta barrel"/>
    <property type="match status" value="1"/>
</dbReference>